<proteinExistence type="predicted"/>
<gene>
    <name evidence="2" type="ORF">TCM_035458</name>
</gene>
<keyword evidence="1" id="KW-0472">Membrane</keyword>
<dbReference type="InParanoid" id="A0A061FIB3"/>
<dbReference type="EMBL" id="CM001886">
    <property type="protein sequence ID" value="EOY16638.1"/>
    <property type="molecule type" value="Genomic_DNA"/>
</dbReference>
<accession>A0A061FIB3</accession>
<dbReference type="Proteomes" id="UP000026915">
    <property type="component" value="Chromosome 8"/>
</dbReference>
<evidence type="ECO:0000313" key="3">
    <source>
        <dbReference type="Proteomes" id="UP000026915"/>
    </source>
</evidence>
<keyword evidence="1" id="KW-0812">Transmembrane</keyword>
<feature type="transmembrane region" description="Helical" evidence="1">
    <location>
        <begin position="28"/>
        <end position="48"/>
    </location>
</feature>
<dbReference type="Gramene" id="EOY16638">
    <property type="protein sequence ID" value="EOY16638"/>
    <property type="gene ID" value="TCM_035458"/>
</dbReference>
<reference evidence="2" key="1">
    <citation type="journal article" date="2013" name="Genome Biol.">
        <title>The genome sequence of the most widely cultivated cacao type and its use to identify candidate genes regulating pod color.</title>
        <authorList>
            <person name="Motamayor J.C."/>
            <person name="Mockaitis K."/>
            <person name="Schmutz J."/>
            <person name="Haiminen N."/>
            <person name="Iii D.L."/>
            <person name="Cornejo O."/>
            <person name="Findley S.D."/>
            <person name="Zheng P."/>
            <person name="Utro F."/>
            <person name="Royaert S."/>
            <person name="Saski C."/>
            <person name="Jenkins J."/>
            <person name="Podicheti R."/>
            <person name="Zhao M."/>
            <person name="Scheffler B.E."/>
            <person name="Stack J.C."/>
            <person name="Feltus F.A."/>
            <person name="Mustiga G.M."/>
            <person name="Amores F."/>
            <person name="Phillips W."/>
            <person name="Marelli J.P."/>
            <person name="May G.D."/>
            <person name="Shapiro H."/>
            <person name="Ma J."/>
            <person name="Bustamante C.D."/>
            <person name="Schnell R.J."/>
            <person name="Main D."/>
            <person name="Gilbert D."/>
            <person name="Parida L."/>
            <person name="Kuhn D.N."/>
        </authorList>
    </citation>
    <scope>NUCLEOTIDE SEQUENCE [LARGE SCALE GENOMIC DNA]</scope>
</reference>
<protein>
    <submittedName>
        <fullName evidence="2">Uncharacterized protein</fullName>
    </submittedName>
</protein>
<keyword evidence="3" id="KW-1185">Reference proteome</keyword>
<name>A0A061FIB3_THECC</name>
<dbReference type="HOGENOM" id="CLU_2610877_0_0_1"/>
<evidence type="ECO:0000313" key="2">
    <source>
        <dbReference type="EMBL" id="EOY16638.1"/>
    </source>
</evidence>
<keyword evidence="1" id="KW-1133">Transmembrane helix</keyword>
<dbReference type="AlphaFoldDB" id="A0A061FIB3"/>
<evidence type="ECO:0000256" key="1">
    <source>
        <dbReference type="SAM" id="Phobius"/>
    </source>
</evidence>
<sequence>MHKVVNKHLYFYLQNICKEKMREFVSRILVPLSLVVGSILLQPITWVLPPTRGLRKHYASFPLNSSTSTFRCMNNQLIT</sequence>
<organism evidence="2 3">
    <name type="scientific">Theobroma cacao</name>
    <name type="common">Cacao</name>
    <name type="synonym">Cocoa</name>
    <dbReference type="NCBI Taxonomy" id="3641"/>
    <lineage>
        <taxon>Eukaryota</taxon>
        <taxon>Viridiplantae</taxon>
        <taxon>Streptophyta</taxon>
        <taxon>Embryophyta</taxon>
        <taxon>Tracheophyta</taxon>
        <taxon>Spermatophyta</taxon>
        <taxon>Magnoliopsida</taxon>
        <taxon>eudicotyledons</taxon>
        <taxon>Gunneridae</taxon>
        <taxon>Pentapetalae</taxon>
        <taxon>rosids</taxon>
        <taxon>malvids</taxon>
        <taxon>Malvales</taxon>
        <taxon>Malvaceae</taxon>
        <taxon>Byttnerioideae</taxon>
        <taxon>Theobroma</taxon>
    </lineage>
</organism>